<name>A0A1I5CVA8_9FLAO</name>
<feature type="chain" id="PRO_5011716692" description="NVEALA protein" evidence="1">
    <location>
        <begin position="25"/>
        <end position="94"/>
    </location>
</feature>
<evidence type="ECO:0000313" key="2">
    <source>
        <dbReference type="EMBL" id="SFN90892.1"/>
    </source>
</evidence>
<accession>A0A1I5CVA8</accession>
<dbReference type="Pfam" id="PF20130">
    <property type="entry name" value="DUF6520"/>
    <property type="match status" value="1"/>
</dbReference>
<evidence type="ECO:0008006" key="4">
    <source>
        <dbReference type="Google" id="ProtNLM"/>
    </source>
</evidence>
<keyword evidence="3" id="KW-1185">Reference proteome</keyword>
<dbReference type="AlphaFoldDB" id="A0A1I5CVA8"/>
<dbReference type="RefSeq" id="WP_091523659.1">
    <property type="nucleotide sequence ID" value="NZ_FOVI01000013.1"/>
</dbReference>
<gene>
    <name evidence="2" type="ORF">SAMN05421741_11376</name>
</gene>
<evidence type="ECO:0000256" key="1">
    <source>
        <dbReference type="SAM" id="SignalP"/>
    </source>
</evidence>
<dbReference type="InterPro" id="IPR045391">
    <property type="entry name" value="DUF6520"/>
</dbReference>
<keyword evidence="1" id="KW-0732">Signal</keyword>
<feature type="signal peptide" evidence="1">
    <location>
        <begin position="1"/>
        <end position="24"/>
    </location>
</feature>
<reference evidence="3" key="1">
    <citation type="submission" date="2016-10" db="EMBL/GenBank/DDBJ databases">
        <authorList>
            <person name="Varghese N."/>
            <person name="Submissions S."/>
        </authorList>
    </citation>
    <scope>NUCLEOTIDE SEQUENCE [LARGE SCALE GENOMIC DNA]</scope>
    <source>
        <strain evidence="3">DS-12</strain>
    </source>
</reference>
<sequence length="94" mass="10092">MKTNFKRAIMPFAVVVLGAAAAFATNAAKQNQKADEAAMFGYHYVASNPVGNRCVAEWVPCNTEGGPVCTIAGKTYYRIPTVNGLQCTSQLFLD</sequence>
<dbReference type="OrthoDB" id="1361249at2"/>
<proteinExistence type="predicted"/>
<dbReference type="Proteomes" id="UP000199036">
    <property type="component" value="Unassembled WGS sequence"/>
</dbReference>
<organism evidence="2 3">
    <name type="scientific">Paenimyroides ummariense</name>
    <dbReference type="NCBI Taxonomy" id="913024"/>
    <lineage>
        <taxon>Bacteria</taxon>
        <taxon>Pseudomonadati</taxon>
        <taxon>Bacteroidota</taxon>
        <taxon>Flavobacteriia</taxon>
        <taxon>Flavobacteriales</taxon>
        <taxon>Flavobacteriaceae</taxon>
        <taxon>Paenimyroides</taxon>
    </lineage>
</organism>
<evidence type="ECO:0000313" key="3">
    <source>
        <dbReference type="Proteomes" id="UP000199036"/>
    </source>
</evidence>
<dbReference type="STRING" id="913024.SAMN05421741_11376"/>
<dbReference type="EMBL" id="FOVI01000013">
    <property type="protein sequence ID" value="SFN90892.1"/>
    <property type="molecule type" value="Genomic_DNA"/>
</dbReference>
<protein>
    <recommendedName>
        <fullName evidence="4">NVEALA protein</fullName>
    </recommendedName>
</protein>